<dbReference type="Gene3D" id="1.10.443.10">
    <property type="entry name" value="Intergrase catalytic core"/>
    <property type="match status" value="1"/>
</dbReference>
<proteinExistence type="predicted"/>
<evidence type="ECO:0000256" key="1">
    <source>
        <dbReference type="ARBA" id="ARBA00023172"/>
    </source>
</evidence>
<protein>
    <recommendedName>
        <fullName evidence="4">Integrase</fullName>
    </recommendedName>
</protein>
<dbReference type="Proteomes" id="UP000177515">
    <property type="component" value="Plasmid unnamed1"/>
</dbReference>
<accession>A0A1D9IGF3</accession>
<sequence length="76" mass="8048">MTFGRIVRAALSAIGVFTPDMSPRILRNTFARRALLAGHDRDDLSRLLGLASNRIVDRLAATTSAEAGLNSPPGAS</sequence>
<dbReference type="InterPro" id="IPR013762">
    <property type="entry name" value="Integrase-like_cat_sf"/>
</dbReference>
<keyword evidence="2" id="KW-0614">Plasmid</keyword>
<geneLocation type="plasmid" evidence="2 3">
    <name>unnamed1</name>
</geneLocation>
<gene>
    <name evidence="2" type="ORF">BKK80_34855</name>
</gene>
<evidence type="ECO:0000313" key="3">
    <source>
        <dbReference type="Proteomes" id="UP000177515"/>
    </source>
</evidence>
<dbReference type="RefSeq" id="WP_071073721.1">
    <property type="nucleotide sequence ID" value="NZ_CP017756.1"/>
</dbReference>
<dbReference type="EMBL" id="CP017756">
    <property type="protein sequence ID" value="AOZ11138.1"/>
    <property type="molecule type" value="Genomic_DNA"/>
</dbReference>
<keyword evidence="3" id="KW-1185">Reference proteome</keyword>
<dbReference type="SUPFAM" id="SSF56349">
    <property type="entry name" value="DNA breaking-rejoining enzymes"/>
    <property type="match status" value="1"/>
</dbReference>
<keyword evidence="1" id="KW-0233">DNA recombination</keyword>
<evidence type="ECO:0008006" key="4">
    <source>
        <dbReference type="Google" id="ProtNLM"/>
    </source>
</evidence>
<reference evidence="2 3" key="1">
    <citation type="submission" date="2016-10" db="EMBL/GenBank/DDBJ databases">
        <title>Complete genome sequences of three Cupriavidus strains isolated from various Malaysian environments.</title>
        <authorList>
            <person name="Abdullah A.A.-A."/>
            <person name="Shafie N.A.H."/>
            <person name="Lau N.S."/>
        </authorList>
    </citation>
    <scope>NUCLEOTIDE SEQUENCE [LARGE SCALE GENOMIC DNA]</scope>
    <source>
        <strain evidence="2 3">USMAA1020</strain>
        <plasmid evidence="2 3">unnamed1</plasmid>
    </source>
</reference>
<dbReference type="InterPro" id="IPR011010">
    <property type="entry name" value="DNA_brk_join_enz"/>
</dbReference>
<organism evidence="2 3">
    <name type="scientific">Cupriavidus malaysiensis</name>
    <dbReference type="NCBI Taxonomy" id="367825"/>
    <lineage>
        <taxon>Bacteria</taxon>
        <taxon>Pseudomonadati</taxon>
        <taxon>Pseudomonadota</taxon>
        <taxon>Betaproteobacteria</taxon>
        <taxon>Burkholderiales</taxon>
        <taxon>Burkholderiaceae</taxon>
        <taxon>Cupriavidus</taxon>
    </lineage>
</organism>
<evidence type="ECO:0000313" key="2">
    <source>
        <dbReference type="EMBL" id="AOZ11138.1"/>
    </source>
</evidence>
<name>A0A1D9IGF3_9BURK</name>